<evidence type="ECO:0000256" key="1">
    <source>
        <dbReference type="ARBA" id="ARBA00004613"/>
    </source>
</evidence>
<dbReference type="OrthoDB" id="5871431at2759"/>
<dbReference type="SMART" id="SM00131">
    <property type="entry name" value="KU"/>
    <property type="match status" value="1"/>
</dbReference>
<evidence type="ECO:0000256" key="3">
    <source>
        <dbReference type="ARBA" id="ARBA00022690"/>
    </source>
</evidence>
<organism evidence="8 9">
    <name type="scientific">Diploscapter pachys</name>
    <dbReference type="NCBI Taxonomy" id="2018661"/>
    <lineage>
        <taxon>Eukaryota</taxon>
        <taxon>Metazoa</taxon>
        <taxon>Ecdysozoa</taxon>
        <taxon>Nematoda</taxon>
        <taxon>Chromadorea</taxon>
        <taxon>Rhabditida</taxon>
        <taxon>Rhabditina</taxon>
        <taxon>Rhabditomorpha</taxon>
        <taxon>Rhabditoidea</taxon>
        <taxon>Rhabditidae</taxon>
        <taxon>Diploscapter</taxon>
    </lineage>
</organism>
<dbReference type="PRINTS" id="PR00759">
    <property type="entry name" value="BASICPTASE"/>
</dbReference>
<dbReference type="InterPro" id="IPR050098">
    <property type="entry name" value="TFPI/VKTCI-like"/>
</dbReference>
<dbReference type="PANTHER" id="PTHR10083">
    <property type="entry name" value="KUNITZ-TYPE PROTEASE INHIBITOR-RELATED"/>
    <property type="match status" value="1"/>
</dbReference>
<keyword evidence="2" id="KW-0964">Secreted</keyword>
<dbReference type="Proteomes" id="UP000218231">
    <property type="component" value="Unassembled WGS sequence"/>
</dbReference>
<dbReference type="Pfam" id="PF00014">
    <property type="entry name" value="Kunitz_BPTI"/>
    <property type="match status" value="1"/>
</dbReference>
<reference evidence="8 9" key="1">
    <citation type="journal article" date="2017" name="Curr. Biol.">
        <title>Genome architecture and evolution of a unichromosomal asexual nematode.</title>
        <authorList>
            <person name="Fradin H."/>
            <person name="Zegar C."/>
            <person name="Gutwein M."/>
            <person name="Lucas J."/>
            <person name="Kovtun M."/>
            <person name="Corcoran D."/>
            <person name="Baugh L.R."/>
            <person name="Kiontke K."/>
            <person name="Gunsalus K."/>
            <person name="Fitch D.H."/>
            <person name="Piano F."/>
        </authorList>
    </citation>
    <scope>NUCLEOTIDE SEQUENCE [LARGE SCALE GENOMIC DNA]</scope>
    <source>
        <strain evidence="8">PF1309</strain>
    </source>
</reference>
<evidence type="ECO:0000313" key="9">
    <source>
        <dbReference type="Proteomes" id="UP000218231"/>
    </source>
</evidence>
<evidence type="ECO:0000256" key="5">
    <source>
        <dbReference type="ARBA" id="ARBA00023157"/>
    </source>
</evidence>
<accession>A0A2A2LQY0</accession>
<dbReference type="EMBL" id="LIAE01006503">
    <property type="protein sequence ID" value="PAV88653.1"/>
    <property type="molecule type" value="Genomic_DNA"/>
</dbReference>
<sequence>MRFFLIIALFVVFAFVSARNGDSNENKSREFLKNKQTPSKLHPCRQPIIIGPCRAMIRRWAYDQRTDRCRVFSYGGCRGNDNNFRTLNEYMPMIQNYANVSNLLMEVAKGTQTISKHMRNVARPQSDSRCRLPIEAGSCLAYFRR</sequence>
<dbReference type="EMBL" id="LIAE01006503">
    <property type="protein sequence ID" value="PAV88661.1"/>
    <property type="molecule type" value="Genomic_DNA"/>
</dbReference>
<proteinExistence type="predicted"/>
<feature type="signal peptide" evidence="6">
    <location>
        <begin position="1"/>
        <end position="18"/>
    </location>
</feature>
<evidence type="ECO:0000256" key="6">
    <source>
        <dbReference type="SAM" id="SignalP"/>
    </source>
</evidence>
<comment type="subcellular location">
    <subcellularLocation>
        <location evidence="1">Secreted</location>
    </subcellularLocation>
</comment>
<dbReference type="SUPFAM" id="SSF57362">
    <property type="entry name" value="BPTI-like"/>
    <property type="match status" value="1"/>
</dbReference>
<dbReference type="EMBL" id="LIAE01006503">
    <property type="protein sequence ID" value="PAV88658.1"/>
    <property type="molecule type" value="Genomic_DNA"/>
</dbReference>
<dbReference type="EMBL" id="LIAE01006503">
    <property type="protein sequence ID" value="PAV88660.1"/>
    <property type="molecule type" value="Genomic_DNA"/>
</dbReference>
<dbReference type="InterPro" id="IPR036880">
    <property type="entry name" value="Kunitz_BPTI_sf"/>
</dbReference>
<dbReference type="EMBL" id="LIAE01006503">
    <property type="protein sequence ID" value="PAV88662.1"/>
    <property type="molecule type" value="Genomic_DNA"/>
</dbReference>
<keyword evidence="3" id="KW-0646">Protease inhibitor</keyword>
<dbReference type="EMBL" id="LIAE01006503">
    <property type="protein sequence ID" value="PAV88659.1"/>
    <property type="molecule type" value="Genomic_DNA"/>
</dbReference>
<dbReference type="STRING" id="2018661.A0A2A2LQY0"/>
<evidence type="ECO:0000256" key="4">
    <source>
        <dbReference type="ARBA" id="ARBA00022900"/>
    </source>
</evidence>
<dbReference type="EMBL" id="LIAE01006503">
    <property type="protein sequence ID" value="PAV88663.1"/>
    <property type="molecule type" value="Genomic_DNA"/>
</dbReference>
<keyword evidence="4" id="KW-0722">Serine protease inhibitor</keyword>
<dbReference type="EMBL" id="LIAE01006503">
    <property type="protein sequence ID" value="PAV88651.1"/>
    <property type="molecule type" value="Genomic_DNA"/>
</dbReference>
<dbReference type="EMBL" id="LIAE01006503">
    <property type="protein sequence ID" value="PAV88657.1"/>
    <property type="molecule type" value="Genomic_DNA"/>
</dbReference>
<evidence type="ECO:0000256" key="2">
    <source>
        <dbReference type="ARBA" id="ARBA00022525"/>
    </source>
</evidence>
<dbReference type="Gene3D" id="4.10.410.10">
    <property type="entry name" value="Pancreatic trypsin inhibitor Kunitz domain"/>
    <property type="match status" value="1"/>
</dbReference>
<feature type="domain" description="BPTI/Kunitz inhibitor" evidence="7">
    <location>
        <begin position="44"/>
        <end position="89"/>
    </location>
</feature>
<dbReference type="EMBL" id="LIAE01006503">
    <property type="protein sequence ID" value="PAV88654.1"/>
    <property type="molecule type" value="Genomic_DNA"/>
</dbReference>
<keyword evidence="5" id="KW-1015">Disulfide bond</keyword>
<dbReference type="EMBL" id="LIAE01006503">
    <property type="protein sequence ID" value="PAV88652.1"/>
    <property type="molecule type" value="Genomic_DNA"/>
</dbReference>
<dbReference type="PROSITE" id="PS50279">
    <property type="entry name" value="BPTI_KUNITZ_2"/>
    <property type="match status" value="1"/>
</dbReference>
<keyword evidence="9" id="KW-1185">Reference proteome</keyword>
<dbReference type="GO" id="GO:0004867">
    <property type="term" value="F:serine-type endopeptidase inhibitor activity"/>
    <property type="evidence" value="ECO:0007669"/>
    <property type="project" value="UniProtKB-KW"/>
</dbReference>
<gene>
    <name evidence="8" type="ORF">WR25_26222</name>
</gene>
<evidence type="ECO:0000313" key="8">
    <source>
        <dbReference type="EMBL" id="PAV88652.1"/>
    </source>
</evidence>
<name>A0A2A2LQY0_9BILA</name>
<protein>
    <recommendedName>
        <fullName evidence="7">BPTI/Kunitz inhibitor domain-containing protein</fullName>
    </recommendedName>
</protein>
<dbReference type="CDD" id="cd00109">
    <property type="entry name" value="Kunitz-type"/>
    <property type="match status" value="1"/>
</dbReference>
<dbReference type="AlphaFoldDB" id="A0A2A2LQY0"/>
<keyword evidence="6" id="KW-0732">Signal</keyword>
<dbReference type="InterPro" id="IPR002223">
    <property type="entry name" value="Kunitz_BPTI"/>
</dbReference>
<dbReference type="EMBL" id="LIAE01006503">
    <property type="protein sequence ID" value="PAV88655.1"/>
    <property type="molecule type" value="Genomic_DNA"/>
</dbReference>
<comment type="caution">
    <text evidence="8">The sequence shown here is derived from an EMBL/GenBank/DDBJ whole genome shotgun (WGS) entry which is preliminary data.</text>
</comment>
<dbReference type="GO" id="GO:0005615">
    <property type="term" value="C:extracellular space"/>
    <property type="evidence" value="ECO:0007669"/>
    <property type="project" value="TreeGrafter"/>
</dbReference>
<evidence type="ECO:0000259" key="7">
    <source>
        <dbReference type="PROSITE" id="PS50279"/>
    </source>
</evidence>
<feature type="chain" id="PRO_5013507853" description="BPTI/Kunitz inhibitor domain-containing protein" evidence="6">
    <location>
        <begin position="19"/>
        <end position="145"/>
    </location>
</feature>
<dbReference type="EMBL" id="LIAE01006503">
    <property type="protein sequence ID" value="PAV88656.1"/>
    <property type="molecule type" value="Genomic_DNA"/>
</dbReference>
<dbReference type="PANTHER" id="PTHR10083:SF217">
    <property type="entry name" value="BOOPHILIN-H2"/>
    <property type="match status" value="1"/>
</dbReference>